<dbReference type="OrthoDB" id="9796817at2"/>
<dbReference type="InterPro" id="IPR030678">
    <property type="entry name" value="Peptide/Ni-bd"/>
</dbReference>
<dbReference type="Gene3D" id="3.40.190.10">
    <property type="entry name" value="Periplasmic binding protein-like II"/>
    <property type="match status" value="1"/>
</dbReference>
<dbReference type="PIRSF" id="PIRSF002741">
    <property type="entry name" value="MppA"/>
    <property type="match status" value="1"/>
</dbReference>
<dbReference type="PATRIC" id="fig|1221538.3.peg.1180"/>
<dbReference type="InterPro" id="IPR039424">
    <property type="entry name" value="SBP_5"/>
</dbReference>
<evidence type="ECO:0000256" key="5">
    <source>
        <dbReference type="SAM" id="SignalP"/>
    </source>
</evidence>
<dbReference type="PROSITE" id="PS51257">
    <property type="entry name" value="PROKAR_LIPOPROTEIN"/>
    <property type="match status" value="1"/>
</dbReference>
<sequence>MNKYRKWAAMVAMTVVPLTLAACSNDQNATVNPNKLKPSYSAQGSSDSKANQGTLKLAEVNNSPFAGISSPTLSTNAEDSDVFSPGGEQPGSVNSLFKTDSDYKIIDGGMANQRIDRNRQTVTITLRKNAKWSNGSPVTAKDIEYPYEIIANPNTKSQQYSSDFENIKGMADYHAGTAKTISGIEMPEGENGKKVVIHVDRVTPSMQYAGNSFIWGSVEPYAYIKDVPIDKLTSAPQIRKKPIFTGPYKLDSMVQGESTSWSPNKYYYGKQAKIKHINIQVVSSNNIAAALKAKKYDFTLGGLGASNYPDVSKLKDYKITGNPGNSYNYFGFNLGHMDPKTNQQVTDPNMKMSNKKLRQAMMYAIDVNTPAKKFGHGLTARGNTLIPPIFKDVHDKNIKGYNFDQKKAEKLLDEAGYKKKGKWRTQPNGKPLEINFGVMQSSKTVEATMDSYVQNWRKIGLNVKYAGGKPMEMNSFYEALQAPKQDKMDIYAASWSVGSEPTPTQLYGADAAYNMGHFSTPENTKLLNSLNNEQSWNKNYRKQQYSKWQRYMNDQAAYVPETYRTDWVPVNSKLKNYNSDAANNQFWSNLEFTK</sequence>
<evidence type="ECO:0000313" key="8">
    <source>
        <dbReference type="Proteomes" id="UP000019474"/>
    </source>
</evidence>
<name>W9EG42_9LACO</name>
<feature type="signal peptide" evidence="5">
    <location>
        <begin position="1"/>
        <end position="21"/>
    </location>
</feature>
<dbReference type="Proteomes" id="UP000019474">
    <property type="component" value="Unassembled WGS sequence"/>
</dbReference>
<evidence type="ECO:0000256" key="1">
    <source>
        <dbReference type="ARBA" id="ARBA00004193"/>
    </source>
</evidence>
<dbReference type="CDD" id="cd08510">
    <property type="entry name" value="PBP2_Lactococcal_OppA_like"/>
    <property type="match status" value="1"/>
</dbReference>
<dbReference type="PANTHER" id="PTHR30290">
    <property type="entry name" value="PERIPLASMIC BINDING COMPONENT OF ABC TRANSPORTER"/>
    <property type="match status" value="1"/>
</dbReference>
<proteinExistence type="inferred from homology"/>
<comment type="subcellular location">
    <subcellularLocation>
        <location evidence="1">Cell membrane</location>
        <topology evidence="1">Lipid-anchor</topology>
    </subcellularLocation>
</comment>
<feature type="compositionally biased region" description="Polar residues" evidence="4">
    <location>
        <begin position="68"/>
        <end position="77"/>
    </location>
</feature>
<protein>
    <submittedName>
        <fullName evidence="7">Oligopeptide ABC transporter, periplasmic oligopeptide-binding protein OppA</fullName>
    </submittedName>
</protein>
<gene>
    <name evidence="7" type="ORF">B808_1174</name>
</gene>
<dbReference type="EMBL" id="ALXG01000048">
    <property type="protein sequence ID" value="ETO39945.1"/>
    <property type="molecule type" value="Genomic_DNA"/>
</dbReference>
<dbReference type="GO" id="GO:0015833">
    <property type="term" value="P:peptide transport"/>
    <property type="evidence" value="ECO:0007669"/>
    <property type="project" value="TreeGrafter"/>
</dbReference>
<dbReference type="GO" id="GO:0043190">
    <property type="term" value="C:ATP-binding cassette (ABC) transporter complex"/>
    <property type="evidence" value="ECO:0007669"/>
    <property type="project" value="InterPro"/>
</dbReference>
<evidence type="ECO:0000256" key="4">
    <source>
        <dbReference type="SAM" id="MobiDB-lite"/>
    </source>
</evidence>
<evidence type="ECO:0000313" key="7">
    <source>
        <dbReference type="EMBL" id="ETO39945.1"/>
    </source>
</evidence>
<dbReference type="AlphaFoldDB" id="W9EG42"/>
<dbReference type="Gene3D" id="3.10.105.10">
    <property type="entry name" value="Dipeptide-binding Protein, Domain 3"/>
    <property type="match status" value="1"/>
</dbReference>
<evidence type="ECO:0000259" key="6">
    <source>
        <dbReference type="Pfam" id="PF00496"/>
    </source>
</evidence>
<dbReference type="GO" id="GO:1904680">
    <property type="term" value="F:peptide transmembrane transporter activity"/>
    <property type="evidence" value="ECO:0007669"/>
    <property type="project" value="TreeGrafter"/>
</dbReference>
<keyword evidence="3 5" id="KW-0732">Signal</keyword>
<dbReference type="InterPro" id="IPR023765">
    <property type="entry name" value="SBP_5_CS"/>
</dbReference>
<accession>W9EG42</accession>
<dbReference type="SUPFAM" id="SSF53850">
    <property type="entry name" value="Periplasmic binding protein-like II"/>
    <property type="match status" value="1"/>
</dbReference>
<dbReference type="PROSITE" id="PS01040">
    <property type="entry name" value="SBP_BACTERIAL_5"/>
    <property type="match status" value="1"/>
</dbReference>
<dbReference type="Pfam" id="PF00496">
    <property type="entry name" value="SBP_bac_5"/>
    <property type="match status" value="1"/>
</dbReference>
<comment type="similarity">
    <text evidence="2">Belongs to the bacterial solute-binding protein 5 family.</text>
</comment>
<organism evidence="7 8">
    <name type="scientific">Fructilactobacillus florum 8D</name>
    <dbReference type="NCBI Taxonomy" id="1221538"/>
    <lineage>
        <taxon>Bacteria</taxon>
        <taxon>Bacillati</taxon>
        <taxon>Bacillota</taxon>
        <taxon>Bacilli</taxon>
        <taxon>Lactobacillales</taxon>
        <taxon>Lactobacillaceae</taxon>
        <taxon>Fructilactobacillus</taxon>
    </lineage>
</organism>
<dbReference type="GO" id="GO:0042597">
    <property type="term" value="C:periplasmic space"/>
    <property type="evidence" value="ECO:0007669"/>
    <property type="project" value="UniProtKB-ARBA"/>
</dbReference>
<feature type="chain" id="PRO_5038936919" evidence="5">
    <location>
        <begin position="22"/>
        <end position="594"/>
    </location>
</feature>
<evidence type="ECO:0000256" key="2">
    <source>
        <dbReference type="ARBA" id="ARBA00005695"/>
    </source>
</evidence>
<keyword evidence="8" id="KW-1185">Reference proteome</keyword>
<reference evidence="7 8" key="1">
    <citation type="submission" date="2012-08" db="EMBL/GenBank/DDBJ databases">
        <title>Genome sequencing of Lactobacillus florum 8D.</title>
        <authorList>
            <person name="Kim E.B."/>
            <person name="Marco M.L."/>
        </authorList>
    </citation>
    <scope>NUCLEOTIDE SEQUENCE [LARGE SCALE GENOMIC DNA]</scope>
    <source>
        <strain evidence="7 8">8D</strain>
    </source>
</reference>
<evidence type="ECO:0000256" key="3">
    <source>
        <dbReference type="ARBA" id="ARBA00022729"/>
    </source>
</evidence>
<dbReference type="InterPro" id="IPR000914">
    <property type="entry name" value="SBP_5_dom"/>
</dbReference>
<comment type="caution">
    <text evidence="7">The sequence shown here is derived from an EMBL/GenBank/DDBJ whole genome shotgun (WGS) entry which is preliminary data.</text>
</comment>
<feature type="region of interest" description="Disordered" evidence="4">
    <location>
        <begin position="68"/>
        <end position="95"/>
    </location>
</feature>
<feature type="domain" description="Solute-binding protein family 5" evidence="6">
    <location>
        <begin position="113"/>
        <end position="512"/>
    </location>
</feature>
<dbReference type="RefSeq" id="WP_009167097.1">
    <property type="nucleotide sequence ID" value="NZ_ALXG01000048.1"/>
</dbReference>